<keyword evidence="2" id="KW-1185">Reference proteome</keyword>
<organism evidence="1 2">
    <name type="scientific">Catellatospora citrea</name>
    <dbReference type="NCBI Taxonomy" id="53366"/>
    <lineage>
        <taxon>Bacteria</taxon>
        <taxon>Bacillati</taxon>
        <taxon>Actinomycetota</taxon>
        <taxon>Actinomycetes</taxon>
        <taxon>Micromonosporales</taxon>
        <taxon>Micromonosporaceae</taxon>
        <taxon>Catellatospora</taxon>
    </lineage>
</organism>
<accession>A0A8J3P1Q2</accession>
<reference evidence="1 2" key="1">
    <citation type="submission" date="2021-01" db="EMBL/GenBank/DDBJ databases">
        <title>Whole genome shotgun sequence of Catellatospora citrea NBRC 14495.</title>
        <authorList>
            <person name="Komaki H."/>
            <person name="Tamura T."/>
        </authorList>
    </citation>
    <scope>NUCLEOTIDE SEQUENCE [LARGE SCALE GENOMIC DNA]</scope>
    <source>
        <strain evidence="1 2">NBRC 14495</strain>
    </source>
</reference>
<comment type="caution">
    <text evidence="1">The sequence shown here is derived from an EMBL/GenBank/DDBJ whole genome shotgun (WGS) entry which is preliminary data.</text>
</comment>
<proteinExistence type="predicted"/>
<dbReference type="EMBL" id="BONH01000032">
    <property type="protein sequence ID" value="GIG00799.1"/>
    <property type="molecule type" value="Genomic_DNA"/>
</dbReference>
<gene>
    <name evidence="1" type="ORF">Cci01nite_58920</name>
</gene>
<sequence length="157" mass="17333">MAHQSAIRTFDCPTCGGTATYEVTGYLDGRRILWDSSVTCAMCSNHELHCRAVLVGVDDYVLLRDQGGWFGLQVTVPGADRVRLLRELRGALKLSLDEVSRLLAVRTGPQLCGLEIEMRHVESLVRSALPHAETSVERITDFSACAQAVTSRLWQSD</sequence>
<protein>
    <submittedName>
        <fullName evidence="1">Uncharacterized protein</fullName>
    </submittedName>
</protein>
<dbReference type="RefSeq" id="WP_120320530.1">
    <property type="nucleotide sequence ID" value="NZ_BONH01000032.1"/>
</dbReference>
<dbReference type="Proteomes" id="UP000659904">
    <property type="component" value="Unassembled WGS sequence"/>
</dbReference>
<name>A0A8J3P1Q2_9ACTN</name>
<evidence type="ECO:0000313" key="2">
    <source>
        <dbReference type="Proteomes" id="UP000659904"/>
    </source>
</evidence>
<evidence type="ECO:0000313" key="1">
    <source>
        <dbReference type="EMBL" id="GIG00799.1"/>
    </source>
</evidence>
<dbReference type="AlphaFoldDB" id="A0A8J3P1Q2"/>